<sequence length="114" mass="13573">MRHGQCVFWDWDRDRVLNFPPNHRSRSRQTYQSPVRFIRFDKFFRTVASLGSAPRSWFVPDDIGQLPTYQTLVGLDREKVRLDIQRRDGSDLPQAFQVCFPRISFVILSPRIEM</sequence>
<organism evidence="1 2">
    <name type="scientific">Cronartium quercuum f. sp. fusiforme G11</name>
    <dbReference type="NCBI Taxonomy" id="708437"/>
    <lineage>
        <taxon>Eukaryota</taxon>
        <taxon>Fungi</taxon>
        <taxon>Dikarya</taxon>
        <taxon>Basidiomycota</taxon>
        <taxon>Pucciniomycotina</taxon>
        <taxon>Pucciniomycetes</taxon>
        <taxon>Pucciniales</taxon>
        <taxon>Coleosporiaceae</taxon>
        <taxon>Cronartium</taxon>
    </lineage>
</organism>
<dbReference type="Proteomes" id="UP000886653">
    <property type="component" value="Unassembled WGS sequence"/>
</dbReference>
<dbReference type="AlphaFoldDB" id="A0A9P6NIG2"/>
<accession>A0A9P6NIG2</accession>
<comment type="caution">
    <text evidence="1">The sequence shown here is derived from an EMBL/GenBank/DDBJ whole genome shotgun (WGS) entry which is preliminary data.</text>
</comment>
<reference evidence="1" key="1">
    <citation type="submission" date="2013-11" db="EMBL/GenBank/DDBJ databases">
        <title>Genome sequence of the fusiform rust pathogen reveals effectors for host alternation and coevolution with pine.</title>
        <authorList>
            <consortium name="DOE Joint Genome Institute"/>
            <person name="Smith K."/>
            <person name="Pendleton A."/>
            <person name="Kubisiak T."/>
            <person name="Anderson C."/>
            <person name="Salamov A."/>
            <person name="Aerts A."/>
            <person name="Riley R."/>
            <person name="Clum A."/>
            <person name="Lindquist E."/>
            <person name="Ence D."/>
            <person name="Campbell M."/>
            <person name="Kronenberg Z."/>
            <person name="Feau N."/>
            <person name="Dhillon B."/>
            <person name="Hamelin R."/>
            <person name="Burleigh J."/>
            <person name="Smith J."/>
            <person name="Yandell M."/>
            <person name="Nelson C."/>
            <person name="Grigoriev I."/>
            <person name="Davis J."/>
        </authorList>
    </citation>
    <scope>NUCLEOTIDE SEQUENCE</scope>
    <source>
        <strain evidence="1">G11</strain>
    </source>
</reference>
<dbReference type="EMBL" id="MU167246">
    <property type="protein sequence ID" value="KAG0147570.1"/>
    <property type="molecule type" value="Genomic_DNA"/>
</dbReference>
<evidence type="ECO:0000313" key="2">
    <source>
        <dbReference type="Proteomes" id="UP000886653"/>
    </source>
</evidence>
<proteinExistence type="predicted"/>
<keyword evidence="2" id="KW-1185">Reference proteome</keyword>
<evidence type="ECO:0000313" key="1">
    <source>
        <dbReference type="EMBL" id="KAG0147570.1"/>
    </source>
</evidence>
<gene>
    <name evidence="1" type="ORF">CROQUDRAFT_459150</name>
</gene>
<dbReference type="OrthoDB" id="202840at2759"/>
<protein>
    <submittedName>
        <fullName evidence="1">Uncharacterized protein</fullName>
    </submittedName>
</protein>
<name>A0A9P6NIG2_9BASI</name>